<feature type="transmembrane region" description="Helical" evidence="1">
    <location>
        <begin position="290"/>
        <end position="308"/>
    </location>
</feature>
<dbReference type="PANTHER" id="PTHR37312">
    <property type="entry name" value="MEMBRANE-BOUND ACYLTRANSFERASE YKRP-RELATED"/>
    <property type="match status" value="1"/>
</dbReference>
<keyword evidence="1" id="KW-0812">Transmembrane</keyword>
<dbReference type="InterPro" id="IPR052734">
    <property type="entry name" value="Nod_factor_acetyltransferase"/>
</dbReference>
<feature type="transmembrane region" description="Helical" evidence="1">
    <location>
        <begin position="78"/>
        <end position="99"/>
    </location>
</feature>
<feature type="domain" description="Acyltransferase 3" evidence="2">
    <location>
        <begin position="12"/>
        <end position="292"/>
    </location>
</feature>
<organism evidence="3 4">
    <name type="scientific">Frigoribacterium faeni</name>
    <dbReference type="NCBI Taxonomy" id="145483"/>
    <lineage>
        <taxon>Bacteria</taxon>
        <taxon>Bacillati</taxon>
        <taxon>Actinomycetota</taxon>
        <taxon>Actinomycetes</taxon>
        <taxon>Micrococcales</taxon>
        <taxon>Microbacteriaceae</taxon>
        <taxon>Frigoribacterium</taxon>
    </lineage>
</organism>
<gene>
    <name evidence="3" type="ORF">FFA01_24480</name>
</gene>
<feature type="transmembrane region" description="Helical" evidence="1">
    <location>
        <begin position="166"/>
        <end position="186"/>
    </location>
</feature>
<dbReference type="EMBL" id="BJUV01000028">
    <property type="protein sequence ID" value="GEK84139.1"/>
    <property type="molecule type" value="Genomic_DNA"/>
</dbReference>
<accession>A0ABQ0URP5</accession>
<protein>
    <recommendedName>
        <fullName evidence="2">Acyltransferase 3 domain-containing protein</fullName>
    </recommendedName>
</protein>
<evidence type="ECO:0000313" key="3">
    <source>
        <dbReference type="EMBL" id="GEK84139.1"/>
    </source>
</evidence>
<evidence type="ECO:0000256" key="1">
    <source>
        <dbReference type="SAM" id="Phobius"/>
    </source>
</evidence>
<feature type="transmembrane region" description="Helical" evidence="1">
    <location>
        <begin position="119"/>
        <end position="138"/>
    </location>
</feature>
<keyword evidence="1" id="KW-1133">Transmembrane helix</keyword>
<evidence type="ECO:0000313" key="4">
    <source>
        <dbReference type="Proteomes" id="UP000321154"/>
    </source>
</evidence>
<proteinExistence type="predicted"/>
<feature type="transmembrane region" description="Helical" evidence="1">
    <location>
        <begin position="257"/>
        <end position="278"/>
    </location>
</feature>
<name>A0ABQ0URP5_9MICO</name>
<dbReference type="InterPro" id="IPR002656">
    <property type="entry name" value="Acyl_transf_3_dom"/>
</dbReference>
<reference evidence="3 4" key="1">
    <citation type="submission" date="2019-07" db="EMBL/GenBank/DDBJ databases">
        <title>Whole genome shotgun sequence of Frigoribacterium faeni NBRC 103066.</title>
        <authorList>
            <person name="Hosoyama A."/>
            <person name="Uohara A."/>
            <person name="Ohji S."/>
            <person name="Ichikawa N."/>
        </authorList>
    </citation>
    <scope>NUCLEOTIDE SEQUENCE [LARGE SCALE GENOMIC DNA]</scope>
    <source>
        <strain evidence="3 4">NBRC 103066</strain>
    </source>
</reference>
<feature type="transmembrane region" description="Helical" evidence="1">
    <location>
        <begin position="198"/>
        <end position="219"/>
    </location>
</feature>
<sequence>MNGVATVKKARNAGIDFVRVLGIVAVVVGHSWNIEAVGRWVYPWHVPIFFFLTGYLLKNDRSFSVEFRSRVRSLAYPYVFWLVVFGLAYGLGLANAARLGPDSIEMVIWGGSAAYRPFTTFWFFSVLFFTALLARVIWRFPKMIRWICAGAGIVLGLVFGPELAGTPLSIASALPCLFFVVAGAELRSIRKRLRRPGLYGSALLVLSVACIASNVAPAMNIKGGSYGSPLSVLIALSMCVGLLLVSESLFAKASTATSLAVTSLAVPGLIVVLLHPAVLWALGVPDEARIWQFALVLLVPWLAGLIAVRAGLPQFVTGVAPVRRWRALRLSRSRD</sequence>
<feature type="transmembrane region" description="Helical" evidence="1">
    <location>
        <begin position="40"/>
        <end position="57"/>
    </location>
</feature>
<evidence type="ECO:0000259" key="2">
    <source>
        <dbReference type="Pfam" id="PF01757"/>
    </source>
</evidence>
<feature type="transmembrane region" description="Helical" evidence="1">
    <location>
        <begin position="225"/>
        <end position="245"/>
    </location>
</feature>
<comment type="caution">
    <text evidence="3">The sequence shown here is derived from an EMBL/GenBank/DDBJ whole genome shotgun (WGS) entry which is preliminary data.</text>
</comment>
<keyword evidence="1" id="KW-0472">Membrane</keyword>
<dbReference type="PANTHER" id="PTHR37312:SF1">
    <property type="entry name" value="MEMBRANE-BOUND ACYLTRANSFERASE YKRP-RELATED"/>
    <property type="match status" value="1"/>
</dbReference>
<feature type="transmembrane region" description="Helical" evidence="1">
    <location>
        <begin position="17"/>
        <end position="34"/>
    </location>
</feature>
<feature type="transmembrane region" description="Helical" evidence="1">
    <location>
        <begin position="143"/>
        <end position="160"/>
    </location>
</feature>
<keyword evidence="4" id="KW-1185">Reference proteome</keyword>
<dbReference type="Proteomes" id="UP000321154">
    <property type="component" value="Unassembled WGS sequence"/>
</dbReference>
<dbReference type="Pfam" id="PF01757">
    <property type="entry name" value="Acyl_transf_3"/>
    <property type="match status" value="1"/>
</dbReference>